<feature type="signal peptide" evidence="6">
    <location>
        <begin position="1"/>
        <end position="19"/>
    </location>
</feature>
<proteinExistence type="inferred from homology"/>
<keyword evidence="5" id="KW-0998">Cell outer membrane</keyword>
<evidence type="ECO:0000313" key="10">
    <source>
        <dbReference type="Proteomes" id="UP000708576"/>
    </source>
</evidence>
<evidence type="ECO:0000256" key="2">
    <source>
        <dbReference type="ARBA" id="ARBA00006275"/>
    </source>
</evidence>
<feature type="domain" description="SusD-like N-terminal" evidence="8">
    <location>
        <begin position="24"/>
        <end position="220"/>
    </location>
</feature>
<evidence type="ECO:0000256" key="5">
    <source>
        <dbReference type="ARBA" id="ARBA00023237"/>
    </source>
</evidence>
<dbReference type="Proteomes" id="UP000708576">
    <property type="component" value="Unassembled WGS sequence"/>
</dbReference>
<evidence type="ECO:0000259" key="8">
    <source>
        <dbReference type="Pfam" id="PF14322"/>
    </source>
</evidence>
<accession>A0ABS5JY39</accession>
<keyword evidence="3 6" id="KW-0732">Signal</keyword>
<dbReference type="RefSeq" id="WP_212217030.1">
    <property type="nucleotide sequence ID" value="NZ_JAGUCO010000015.1"/>
</dbReference>
<comment type="caution">
    <text evidence="9">The sequence shown here is derived from an EMBL/GenBank/DDBJ whole genome shotgun (WGS) entry which is preliminary data.</text>
</comment>
<keyword evidence="10" id="KW-1185">Reference proteome</keyword>
<name>A0ABS5JY39_9BACT</name>
<comment type="similarity">
    <text evidence="2">Belongs to the SusD family.</text>
</comment>
<dbReference type="InterPro" id="IPR033985">
    <property type="entry name" value="SusD-like_N"/>
</dbReference>
<organism evidence="9 10">
    <name type="scientific">Carboxylicivirga linearis</name>
    <dbReference type="NCBI Taxonomy" id="1628157"/>
    <lineage>
        <taxon>Bacteria</taxon>
        <taxon>Pseudomonadati</taxon>
        <taxon>Bacteroidota</taxon>
        <taxon>Bacteroidia</taxon>
        <taxon>Marinilabiliales</taxon>
        <taxon>Marinilabiliaceae</taxon>
        <taxon>Carboxylicivirga</taxon>
    </lineage>
</organism>
<protein>
    <submittedName>
        <fullName evidence="9">RagB/SusD family nutrient uptake outer membrane protein</fullName>
    </submittedName>
</protein>
<feature type="chain" id="PRO_5045837030" evidence="6">
    <location>
        <begin position="20"/>
        <end position="613"/>
    </location>
</feature>
<dbReference type="Pfam" id="PF14322">
    <property type="entry name" value="SusD-like_3"/>
    <property type="match status" value="1"/>
</dbReference>
<gene>
    <name evidence="9" type="ORF">KEM10_15965</name>
</gene>
<evidence type="ECO:0000259" key="7">
    <source>
        <dbReference type="Pfam" id="PF07980"/>
    </source>
</evidence>
<feature type="domain" description="RagB/SusD" evidence="7">
    <location>
        <begin position="265"/>
        <end position="587"/>
    </location>
</feature>
<evidence type="ECO:0000256" key="1">
    <source>
        <dbReference type="ARBA" id="ARBA00004442"/>
    </source>
</evidence>
<sequence>MKRLNIYLVIFAIIAGLTACDDQLDVENPNSQTTFDFGNTESELQEAVIACYNRIRLEGTFARVGYVIDAVRGDEVWNSSQQWYIDADNLNHTSAYFMAEWPWRDNYHVVNRANFVLKKVEDVEMSEDSYNEIKGQALFLRSLAYYNLATIYQDVPLITNYDDYVDISTLYATTASQDSVLNKVEEDLTEAMKILPSRNEGGEWASGRATCGAAAGYMARTLMFRQKYAEAYTVLKDIIAGEYGNYALAADFGDNFKESTENNSESLFEVQFMDFGTGGTDEEWTPVNISPNATQGHAVEANYAPQDKGSWGDCAAAPWLYNLFKKETCTDGFPDPRLYWTLVTYEPEYNVVTDVATAAYPNGDPRTNVAYKSELSAVTGDKDNDWVLNYRSNTSQGGISIAKWTYARLDISEDVIVGLRSGINLRLMRYSDVLLRAAECENELNGPTQTAIDYINEVRQRVALPDLQLSDFPTADALFEQIANVERPKEFGCENGRGTDLIRWGFFYDDGRMQQIKEHAYYKLAPKQLYTWEEDGEEKQEEFVVVDLEELTSENASGSSYDSYVVGHEYFPVWQTNLDTNPNLTGNSANNNSDNSVAFFEKGYTVRPVYNLD</sequence>
<dbReference type="Pfam" id="PF07980">
    <property type="entry name" value="SusD_RagB"/>
    <property type="match status" value="1"/>
</dbReference>
<dbReference type="InterPro" id="IPR012944">
    <property type="entry name" value="SusD_RagB_dom"/>
</dbReference>
<reference evidence="9 10" key="1">
    <citation type="journal article" date="2015" name="Int. J. Syst. Evol. Microbiol.">
        <title>Carboxylicivirga linearis sp. nov., isolated from a sea cucumber culture pond.</title>
        <authorList>
            <person name="Wang F.Q."/>
            <person name="Zhou Y.X."/>
            <person name="Lin X.Z."/>
            <person name="Chen G.J."/>
            <person name="Du Z.J."/>
        </authorList>
    </citation>
    <scope>NUCLEOTIDE SEQUENCE [LARGE SCALE GENOMIC DNA]</scope>
    <source>
        <strain evidence="9 10">FB218</strain>
    </source>
</reference>
<dbReference type="EMBL" id="JAGUCO010000015">
    <property type="protein sequence ID" value="MBS2099786.1"/>
    <property type="molecule type" value="Genomic_DNA"/>
</dbReference>
<evidence type="ECO:0000313" key="9">
    <source>
        <dbReference type="EMBL" id="MBS2099786.1"/>
    </source>
</evidence>
<evidence type="ECO:0000256" key="6">
    <source>
        <dbReference type="SAM" id="SignalP"/>
    </source>
</evidence>
<evidence type="ECO:0000256" key="3">
    <source>
        <dbReference type="ARBA" id="ARBA00022729"/>
    </source>
</evidence>
<dbReference type="PROSITE" id="PS51257">
    <property type="entry name" value="PROKAR_LIPOPROTEIN"/>
    <property type="match status" value="1"/>
</dbReference>
<keyword evidence="4" id="KW-0472">Membrane</keyword>
<dbReference type="SUPFAM" id="SSF48452">
    <property type="entry name" value="TPR-like"/>
    <property type="match status" value="1"/>
</dbReference>
<dbReference type="InterPro" id="IPR011990">
    <property type="entry name" value="TPR-like_helical_dom_sf"/>
</dbReference>
<dbReference type="Gene3D" id="1.25.40.390">
    <property type="match status" value="1"/>
</dbReference>
<comment type="subcellular location">
    <subcellularLocation>
        <location evidence="1">Cell outer membrane</location>
    </subcellularLocation>
</comment>
<evidence type="ECO:0000256" key="4">
    <source>
        <dbReference type="ARBA" id="ARBA00023136"/>
    </source>
</evidence>